<dbReference type="EMBL" id="OW240913">
    <property type="protein sequence ID" value="CAH2245858.1"/>
    <property type="molecule type" value="Genomic_DNA"/>
</dbReference>
<dbReference type="AlphaFoldDB" id="A0AAD1VNN6"/>
<gene>
    <name evidence="1" type="ORF">PECUL_23A004910</name>
</gene>
<keyword evidence="2" id="KW-1185">Reference proteome</keyword>
<sequence>MLENRMKLTRQRKQALAYPRWRRQHVLMLRPTLHLMTWRGWTDTSGHSDMVTVVDWPTVTGPIDYTSNATPAEIHETGGLCPAHEGHRLNDALYTW</sequence>
<dbReference type="Proteomes" id="UP001295444">
    <property type="component" value="Chromosome 02"/>
</dbReference>
<evidence type="ECO:0000313" key="1">
    <source>
        <dbReference type="EMBL" id="CAH2245858.1"/>
    </source>
</evidence>
<evidence type="ECO:0000313" key="2">
    <source>
        <dbReference type="Proteomes" id="UP001295444"/>
    </source>
</evidence>
<accession>A0AAD1VNN6</accession>
<organism evidence="1 2">
    <name type="scientific">Pelobates cultripes</name>
    <name type="common">Western spadefoot toad</name>
    <dbReference type="NCBI Taxonomy" id="61616"/>
    <lineage>
        <taxon>Eukaryota</taxon>
        <taxon>Metazoa</taxon>
        <taxon>Chordata</taxon>
        <taxon>Craniata</taxon>
        <taxon>Vertebrata</taxon>
        <taxon>Euteleostomi</taxon>
        <taxon>Amphibia</taxon>
        <taxon>Batrachia</taxon>
        <taxon>Anura</taxon>
        <taxon>Pelobatoidea</taxon>
        <taxon>Pelobatidae</taxon>
        <taxon>Pelobates</taxon>
    </lineage>
</organism>
<protein>
    <submittedName>
        <fullName evidence="1">Uncharacterized protein</fullName>
    </submittedName>
</protein>
<reference evidence="1" key="1">
    <citation type="submission" date="2022-03" db="EMBL/GenBank/DDBJ databases">
        <authorList>
            <person name="Alioto T."/>
            <person name="Alioto T."/>
            <person name="Gomez Garrido J."/>
        </authorList>
    </citation>
    <scope>NUCLEOTIDE SEQUENCE</scope>
</reference>
<name>A0AAD1VNN6_PELCU</name>
<proteinExistence type="predicted"/>